<feature type="transmembrane region" description="Helical" evidence="11">
    <location>
        <begin position="956"/>
        <end position="974"/>
    </location>
</feature>
<dbReference type="InterPro" id="IPR026895">
    <property type="entry name" value="EMC1"/>
</dbReference>
<dbReference type="AlphaFoldDB" id="A0A914AEJ5"/>
<keyword evidence="6 12" id="KW-0732">Signal</keyword>
<evidence type="ECO:0000256" key="1">
    <source>
        <dbReference type="ARBA" id="ARBA00004115"/>
    </source>
</evidence>
<keyword evidence="16" id="KW-1185">Reference proteome</keyword>
<dbReference type="Pfam" id="PF25293">
    <property type="entry name" value="Beta-prop_EMC1_N"/>
    <property type="match status" value="1"/>
</dbReference>
<comment type="subcellular location">
    <subcellularLocation>
        <location evidence="1">Endoplasmic reticulum membrane</location>
        <topology evidence="1">Single-pass type I membrane protein</topology>
    </subcellularLocation>
</comment>
<evidence type="ECO:0000256" key="9">
    <source>
        <dbReference type="ARBA" id="ARBA00023136"/>
    </source>
</evidence>
<organism evidence="15 16">
    <name type="scientific">Patiria miniata</name>
    <name type="common">Bat star</name>
    <name type="synonym">Asterina miniata</name>
    <dbReference type="NCBI Taxonomy" id="46514"/>
    <lineage>
        <taxon>Eukaryota</taxon>
        <taxon>Metazoa</taxon>
        <taxon>Echinodermata</taxon>
        <taxon>Eleutherozoa</taxon>
        <taxon>Asterozoa</taxon>
        <taxon>Asteroidea</taxon>
        <taxon>Valvatacea</taxon>
        <taxon>Valvatida</taxon>
        <taxon>Asterinidae</taxon>
        <taxon>Patiria</taxon>
    </lineage>
</organism>
<evidence type="ECO:0000259" key="13">
    <source>
        <dbReference type="Pfam" id="PF07774"/>
    </source>
</evidence>
<dbReference type="RefSeq" id="XP_038062197.1">
    <property type="nucleotide sequence ID" value="XM_038206269.1"/>
</dbReference>
<evidence type="ECO:0000256" key="6">
    <source>
        <dbReference type="ARBA" id="ARBA00022729"/>
    </source>
</evidence>
<name>A0A914AEJ5_PATMI</name>
<dbReference type="InterPro" id="IPR011047">
    <property type="entry name" value="Quinoprotein_ADH-like_sf"/>
</dbReference>
<protein>
    <recommendedName>
        <fullName evidence="4">ER membrane protein complex subunit 1</fullName>
    </recommendedName>
</protein>
<keyword evidence="9 11" id="KW-0472">Membrane</keyword>
<dbReference type="SUPFAM" id="SSF50998">
    <property type="entry name" value="Quinoprotein alcohol dehydrogenase-like"/>
    <property type="match status" value="1"/>
</dbReference>
<keyword evidence="8 11" id="KW-1133">Transmembrane helix</keyword>
<dbReference type="Pfam" id="PF07774">
    <property type="entry name" value="EMC1_C"/>
    <property type="match status" value="1"/>
</dbReference>
<dbReference type="GO" id="GO:0072546">
    <property type="term" value="C:EMC complex"/>
    <property type="evidence" value="ECO:0007669"/>
    <property type="project" value="InterPro"/>
</dbReference>
<comment type="similarity">
    <text evidence="2">Belongs to the EMC1 family.</text>
</comment>
<evidence type="ECO:0000259" key="14">
    <source>
        <dbReference type="Pfam" id="PF25293"/>
    </source>
</evidence>
<feature type="chain" id="PRO_5037102493" description="ER membrane protein complex subunit 1" evidence="12">
    <location>
        <begin position="20"/>
        <end position="989"/>
    </location>
</feature>
<evidence type="ECO:0000256" key="3">
    <source>
        <dbReference type="ARBA" id="ARBA00011276"/>
    </source>
</evidence>
<keyword evidence="7" id="KW-0256">Endoplasmic reticulum</keyword>
<evidence type="ECO:0000313" key="16">
    <source>
        <dbReference type="Proteomes" id="UP000887568"/>
    </source>
</evidence>
<evidence type="ECO:0000256" key="2">
    <source>
        <dbReference type="ARBA" id="ARBA00007904"/>
    </source>
</evidence>
<evidence type="ECO:0000256" key="7">
    <source>
        <dbReference type="ARBA" id="ARBA00022824"/>
    </source>
</evidence>
<evidence type="ECO:0000256" key="8">
    <source>
        <dbReference type="ARBA" id="ARBA00022989"/>
    </source>
</evidence>
<dbReference type="OrthoDB" id="28092at2759"/>
<comment type="subunit">
    <text evidence="3">Component of the ER membrane protein complex (EMC).</text>
</comment>
<feature type="domain" description="ER membrane protein complex subunit 1 C-terminal" evidence="13">
    <location>
        <begin position="783"/>
        <end position="988"/>
    </location>
</feature>
<dbReference type="PANTHER" id="PTHR21573">
    <property type="entry name" value="ER MEMBRANE PROTEIN COMPLEX SUBUNIT 1"/>
    <property type="match status" value="1"/>
</dbReference>
<dbReference type="InterPro" id="IPR058545">
    <property type="entry name" value="Beta-prop_EMC1_1st"/>
</dbReference>
<dbReference type="GeneID" id="119732647"/>
<keyword evidence="5 11" id="KW-0812">Transmembrane</keyword>
<dbReference type="GO" id="GO:0034975">
    <property type="term" value="P:protein folding in endoplasmic reticulum"/>
    <property type="evidence" value="ECO:0007669"/>
    <property type="project" value="TreeGrafter"/>
</dbReference>
<dbReference type="Proteomes" id="UP000887568">
    <property type="component" value="Unplaced"/>
</dbReference>
<feature type="signal peptide" evidence="12">
    <location>
        <begin position="1"/>
        <end position="19"/>
    </location>
</feature>
<dbReference type="PANTHER" id="PTHR21573:SF0">
    <property type="entry name" value="ER MEMBRANE PROTEIN COMPLEX SUBUNIT 1"/>
    <property type="match status" value="1"/>
</dbReference>
<feature type="domain" description="EMC1 first beta-propeller" evidence="14">
    <location>
        <begin position="20"/>
        <end position="414"/>
    </location>
</feature>
<keyword evidence="10" id="KW-0325">Glycoprotein</keyword>
<dbReference type="CTD" id="23065"/>
<dbReference type="EnsemblMetazoa" id="XM_038206269.1">
    <property type="protein sequence ID" value="XP_038062197.1"/>
    <property type="gene ID" value="LOC119732647"/>
</dbReference>
<evidence type="ECO:0000313" key="15">
    <source>
        <dbReference type="EnsemblMetazoa" id="XP_038062197.1"/>
    </source>
</evidence>
<proteinExistence type="inferred from homology"/>
<evidence type="ECO:0000256" key="5">
    <source>
        <dbReference type="ARBA" id="ARBA00022692"/>
    </source>
</evidence>
<dbReference type="Gene3D" id="2.130.10.10">
    <property type="entry name" value="YVTN repeat-like/Quinoprotein amine dehydrogenase"/>
    <property type="match status" value="1"/>
</dbReference>
<evidence type="ECO:0000256" key="10">
    <source>
        <dbReference type="ARBA" id="ARBA00023180"/>
    </source>
</evidence>
<dbReference type="OMA" id="WSIMPLN"/>
<sequence length="989" mass="109133">MNAAFLLLLLLGLSGIVNSLYEDQVGKFDWRQQFIGKAKVLYFEQGGSKRNIFVATESNVVAALNSRNGHLTWRQIFQPGPTGRIDALLYNNEDLISVSGGGHVLRSWEPSSGFLRWEVATSTETATVKESHGDADAVFVNNDELPSLAVLSGSNLYVHSLKDGQQIWDQQLPATTNYKWLYSDGSSVYTLGLVPNSHFNLLKYSAVNGALQNKASLQAAWASLQDTSCILVSTLQFVCVDTLTNSLQVASLENINVFSTTPLKTIGLDKHGPNPTLIQLFAPSSGRVEFALQLTEDHHALLKMSAGQVTLVKDLPSVWQITGSTLDGNAIVTAASWLPSTTETIFRCYKDGVEIAPMMEKVTLEGNHGNPSKMNVLLIDKKSANPGYKVLLETADHALTLLNQPGRVAWQREEGLASVAAIEMVELPVSDTEAKFEEEFGGRARESIGSMFLRRLSTQFAQLQVYLAHLKRRFSHTFLQDPISIQETMKGGATVHTEAADSDEDEPLTRDEFSLRKIVIVVSRSGKIFGLDSEDGSLVWSTYLARLKSPTIPGHSQVLLFVRRTTAHFPHPPHCTVIGIDRVSGNTLMYSFNPITGDSFDPVNAEDTSHVLPYRAKQASMLALTDEQELKIVVLLDTDNKVHIYPKQATGILQARASTIYLFTANRSDNALQGYRLAATGQGSESISADVVWNVRLPATDKGIVKLQGKKHTEHVHSQGRVLGDRSVLYKYLNPNLVAVVTEGQDTSAKGHVSVYLIDVVTGHIVFSIDHKKTSSPLFLVHTENWIVYHYWNSRHRRHEMTVLELYEGKVQKNSTVFSSVDPPPAPLVLRQSYILPSALQSMAITRTEKGITSSNLLLALQSGGILALPKRFLDPRRPLAPTTEEKEEGLIPYLPELPIPHQSIINYNKTVLGIEGLLTSAAGLESTCLLLAYGLDYYFTRVTPSNLFDVLKEDFDYTLISAVLVGLVFAAWLTRKLAANKAMNQAWR</sequence>
<evidence type="ECO:0000256" key="12">
    <source>
        <dbReference type="SAM" id="SignalP"/>
    </source>
</evidence>
<reference evidence="15" key="1">
    <citation type="submission" date="2022-11" db="UniProtKB">
        <authorList>
            <consortium name="EnsemblMetazoa"/>
        </authorList>
    </citation>
    <scope>IDENTIFICATION</scope>
</reference>
<dbReference type="InterPro" id="IPR011678">
    <property type="entry name" value="EMC1_C"/>
</dbReference>
<dbReference type="InterPro" id="IPR015943">
    <property type="entry name" value="WD40/YVTN_repeat-like_dom_sf"/>
</dbReference>
<evidence type="ECO:0000256" key="11">
    <source>
        <dbReference type="SAM" id="Phobius"/>
    </source>
</evidence>
<accession>A0A914AEJ5</accession>
<evidence type="ECO:0000256" key="4">
    <source>
        <dbReference type="ARBA" id="ARBA00020824"/>
    </source>
</evidence>